<dbReference type="EMBL" id="DXIQ01000003">
    <property type="protein sequence ID" value="HIV37431.1"/>
    <property type="molecule type" value="Genomic_DNA"/>
</dbReference>
<sequence>MKFIYPAVIRRTEEGKFQATFPDLECCYAVGDTLEEAVDNANEAAYDWLYLEISEDGDLPPVSDLHDIDLQEGEEVRNIAVNIRFTEGWDE</sequence>
<feature type="domain" description="HicB-like antitoxin of toxin-antitoxin system" evidence="1">
    <location>
        <begin position="5"/>
        <end position="69"/>
    </location>
</feature>
<evidence type="ECO:0000313" key="2">
    <source>
        <dbReference type="EMBL" id="HIV37431.1"/>
    </source>
</evidence>
<protein>
    <submittedName>
        <fullName evidence="2">Type II toxin-antitoxin system HicB family antitoxin</fullName>
    </submittedName>
</protein>
<comment type="caution">
    <text evidence="2">The sequence shown here is derived from an EMBL/GenBank/DDBJ whole genome shotgun (WGS) entry which is preliminary data.</text>
</comment>
<evidence type="ECO:0000313" key="3">
    <source>
        <dbReference type="Proteomes" id="UP000886814"/>
    </source>
</evidence>
<reference evidence="2" key="1">
    <citation type="journal article" date="2021" name="PeerJ">
        <title>Extensive microbial diversity within the chicken gut microbiome revealed by metagenomics and culture.</title>
        <authorList>
            <person name="Gilroy R."/>
            <person name="Ravi A."/>
            <person name="Getino M."/>
            <person name="Pursley I."/>
            <person name="Horton D.L."/>
            <person name="Alikhan N.F."/>
            <person name="Baker D."/>
            <person name="Gharbi K."/>
            <person name="Hall N."/>
            <person name="Watson M."/>
            <person name="Adriaenssens E.M."/>
            <person name="Foster-Nyarko E."/>
            <person name="Jarju S."/>
            <person name="Secka A."/>
            <person name="Antonio M."/>
            <person name="Oren A."/>
            <person name="Chaudhuri R.R."/>
            <person name="La Ragione R."/>
            <person name="Hildebrand F."/>
            <person name="Pallen M.J."/>
        </authorList>
    </citation>
    <scope>NUCLEOTIDE SEQUENCE</scope>
    <source>
        <strain evidence="2">CHK195-9823</strain>
    </source>
</reference>
<proteinExistence type="predicted"/>
<dbReference type="Proteomes" id="UP000886814">
    <property type="component" value="Unassembled WGS sequence"/>
</dbReference>
<dbReference type="Pfam" id="PF15919">
    <property type="entry name" value="HicB_lk_antitox"/>
    <property type="match status" value="1"/>
</dbReference>
<gene>
    <name evidence="2" type="ORF">H9747_00280</name>
</gene>
<dbReference type="SUPFAM" id="SSF143100">
    <property type="entry name" value="TTHA1013/TTHA0281-like"/>
    <property type="match status" value="1"/>
</dbReference>
<evidence type="ECO:0000259" key="1">
    <source>
        <dbReference type="Pfam" id="PF15919"/>
    </source>
</evidence>
<dbReference type="Gene3D" id="3.30.160.250">
    <property type="match status" value="1"/>
</dbReference>
<dbReference type="InterPro" id="IPR035069">
    <property type="entry name" value="TTHA1013/TTHA0281-like"/>
</dbReference>
<reference evidence="2" key="2">
    <citation type="submission" date="2021-04" db="EMBL/GenBank/DDBJ databases">
        <authorList>
            <person name="Gilroy R."/>
        </authorList>
    </citation>
    <scope>NUCLEOTIDE SEQUENCE</scope>
    <source>
        <strain evidence="2">CHK195-9823</strain>
    </source>
</reference>
<organism evidence="2 3">
    <name type="scientific">Candidatus Blautia stercorigallinarum</name>
    <dbReference type="NCBI Taxonomy" id="2838501"/>
    <lineage>
        <taxon>Bacteria</taxon>
        <taxon>Bacillati</taxon>
        <taxon>Bacillota</taxon>
        <taxon>Clostridia</taxon>
        <taxon>Lachnospirales</taxon>
        <taxon>Lachnospiraceae</taxon>
        <taxon>Blautia</taxon>
    </lineage>
</organism>
<accession>A0A9D1PB18</accession>
<name>A0A9D1PB18_9FIRM</name>
<dbReference type="InterPro" id="IPR031807">
    <property type="entry name" value="HicB-like"/>
</dbReference>
<dbReference type="AlphaFoldDB" id="A0A9D1PB18"/>